<organism evidence="2 3">
    <name type="scientific">Salinibacillus kushneri</name>
    <dbReference type="NCBI Taxonomy" id="237682"/>
    <lineage>
        <taxon>Bacteria</taxon>
        <taxon>Bacillati</taxon>
        <taxon>Bacillota</taxon>
        <taxon>Bacilli</taxon>
        <taxon>Bacillales</taxon>
        <taxon>Bacillaceae</taxon>
        <taxon>Salinibacillus</taxon>
    </lineage>
</organism>
<dbReference type="RefSeq" id="WP_093136997.1">
    <property type="nucleotide sequence ID" value="NZ_FOHJ01000012.1"/>
</dbReference>
<name>A0A1I0IDV3_9BACI</name>
<proteinExistence type="predicted"/>
<dbReference type="STRING" id="237682.SAMN05421676_11233"/>
<dbReference type="AlphaFoldDB" id="A0A1I0IDV3"/>
<dbReference type="Proteomes" id="UP000199095">
    <property type="component" value="Unassembled WGS sequence"/>
</dbReference>
<evidence type="ECO:0000313" key="3">
    <source>
        <dbReference type="Proteomes" id="UP000199095"/>
    </source>
</evidence>
<reference evidence="3" key="1">
    <citation type="submission" date="2016-10" db="EMBL/GenBank/DDBJ databases">
        <authorList>
            <person name="Varghese N."/>
            <person name="Submissions S."/>
        </authorList>
    </citation>
    <scope>NUCLEOTIDE SEQUENCE [LARGE SCALE GENOMIC DNA]</scope>
    <source>
        <strain evidence="3">CGMCC 1.3566</strain>
    </source>
</reference>
<keyword evidence="1" id="KW-0812">Transmembrane</keyword>
<keyword evidence="1" id="KW-1133">Transmembrane helix</keyword>
<accession>A0A1I0IDV3</accession>
<sequence>MNEDIEMNLGKDYENFVLESENERLRGMVDQYQKREKNHFVNYVLFVFLFFLLVIGLGMMM</sequence>
<feature type="transmembrane region" description="Helical" evidence="1">
    <location>
        <begin position="40"/>
        <end position="60"/>
    </location>
</feature>
<dbReference type="OrthoDB" id="10002932at2"/>
<dbReference type="EMBL" id="FOHJ01000012">
    <property type="protein sequence ID" value="SET95116.1"/>
    <property type="molecule type" value="Genomic_DNA"/>
</dbReference>
<protein>
    <submittedName>
        <fullName evidence="2">Uncharacterized protein</fullName>
    </submittedName>
</protein>
<gene>
    <name evidence="2" type="ORF">SAMN05421676_11233</name>
</gene>
<keyword evidence="3" id="KW-1185">Reference proteome</keyword>
<evidence type="ECO:0000256" key="1">
    <source>
        <dbReference type="SAM" id="Phobius"/>
    </source>
</evidence>
<evidence type="ECO:0000313" key="2">
    <source>
        <dbReference type="EMBL" id="SET95116.1"/>
    </source>
</evidence>
<keyword evidence="1" id="KW-0472">Membrane</keyword>